<dbReference type="RefSeq" id="YP_010842090.1">
    <property type="nucleotide sequence ID" value="NC_079139.1"/>
</dbReference>
<name>A0ABM7NTI0_9VIRU</name>
<evidence type="ECO:0008006" key="4">
    <source>
        <dbReference type="Google" id="ProtNLM"/>
    </source>
</evidence>
<evidence type="ECO:0000313" key="2">
    <source>
        <dbReference type="EMBL" id="BCS83482.1"/>
    </source>
</evidence>
<dbReference type="Proteomes" id="UP001321479">
    <property type="component" value="Segment"/>
</dbReference>
<reference evidence="2 3" key="1">
    <citation type="submission" date="2021-02" db="EMBL/GenBank/DDBJ databases">
        <title>Cotonvirus japonicus, which uses Golgi apparatus of host cells for its virion factory, phylogenetically links tailed tupanvirus and icosahedral mimivirus.</title>
        <authorList>
            <person name="Takahashi H."/>
            <person name="Fukaya S."/>
            <person name="Song C."/>
            <person name="Murata K."/>
            <person name="Takemura M."/>
        </authorList>
    </citation>
    <scope>NUCLEOTIDE SEQUENCE [LARGE SCALE GENOMIC DNA]</scope>
</reference>
<feature type="region of interest" description="Disordered" evidence="1">
    <location>
        <begin position="191"/>
        <end position="222"/>
    </location>
</feature>
<accession>A0ABM7NTI0</accession>
<evidence type="ECO:0000313" key="3">
    <source>
        <dbReference type="Proteomes" id="UP001321479"/>
    </source>
</evidence>
<protein>
    <recommendedName>
        <fullName evidence="4">Peptidase C51 domain-containing protein</fullName>
    </recommendedName>
</protein>
<sequence length="269" mass="30490">MEQYEPSQLTTHDKKLISQVPSQVVWARLMLKEIRKGNGETEYQHTTGPVWWGPHDSKSIYLCITDCSGFINALIKKSYNISEQEFAEWFGSERPLVSTYCKTIVEGNGFQRIFNINNIEIGDFIAIRFPASRHTGDDTGHIMLIDSEPEEIVTVNPIIDNESYYDKEYVGHANKITAILQWRIRIIDQTSTPHGKTDTRYPTNSSDSSDSSDSSNSKYSANSTGLGSGYIKIYTDTKGKFMGYSWTTSRKSKYVDKSVHPIIVGKLFI</sequence>
<feature type="compositionally biased region" description="Low complexity" evidence="1">
    <location>
        <begin position="204"/>
        <end position="222"/>
    </location>
</feature>
<dbReference type="EMBL" id="AP024483">
    <property type="protein sequence ID" value="BCS83482.1"/>
    <property type="molecule type" value="Genomic_DNA"/>
</dbReference>
<keyword evidence="3" id="KW-1185">Reference proteome</keyword>
<dbReference type="GeneID" id="80558687"/>
<evidence type="ECO:0000256" key="1">
    <source>
        <dbReference type="SAM" id="MobiDB-lite"/>
    </source>
</evidence>
<organism evidence="2 3">
    <name type="scientific">Cotonvirus japonicus</name>
    <dbReference type="NCBI Taxonomy" id="2811091"/>
    <lineage>
        <taxon>Viruses</taxon>
        <taxon>Varidnaviria</taxon>
        <taxon>Bamfordvirae</taxon>
        <taxon>Nucleocytoviricota</taxon>
        <taxon>Megaviricetes</taxon>
        <taxon>Imitervirales</taxon>
        <taxon>Mimiviridae</taxon>
        <taxon>Megamimivirinae</taxon>
        <taxon>Cotonvirus</taxon>
        <taxon>Cotonvirus japonicum</taxon>
    </lineage>
</organism>
<proteinExistence type="predicted"/>